<dbReference type="AlphaFoldDB" id="A0A178XPV6"/>
<evidence type="ECO:0000313" key="7">
    <source>
        <dbReference type="EMBL" id="OAP36833.1"/>
    </source>
</evidence>
<keyword evidence="7" id="KW-0675">Receptor</keyword>
<evidence type="ECO:0000256" key="4">
    <source>
        <dbReference type="PROSITE-ProRule" id="PRU00339"/>
    </source>
</evidence>
<feature type="chain" id="PRO_5008097088" evidence="5">
    <location>
        <begin position="24"/>
        <end position="1199"/>
    </location>
</feature>
<comment type="subcellular location">
    <subcellularLocation>
        <location evidence="1">Cell outer membrane</location>
    </subcellularLocation>
</comment>
<dbReference type="PROSITE" id="PS50005">
    <property type="entry name" value="TPR"/>
    <property type="match status" value="1"/>
</dbReference>
<dbReference type="SMART" id="SM00028">
    <property type="entry name" value="TPR"/>
    <property type="match status" value="5"/>
</dbReference>
<name>A0A178XPV6_9HYPH</name>
<protein>
    <submittedName>
        <fullName evidence="7">TonB-dependent receptor</fullName>
    </submittedName>
</protein>
<organism evidence="7 8">
    <name type="scientific">Sinorhizobium glycinis</name>
    <dbReference type="NCBI Taxonomy" id="1472378"/>
    <lineage>
        <taxon>Bacteria</taxon>
        <taxon>Pseudomonadati</taxon>
        <taxon>Pseudomonadota</taxon>
        <taxon>Alphaproteobacteria</taxon>
        <taxon>Hyphomicrobiales</taxon>
        <taxon>Rhizobiaceae</taxon>
        <taxon>Sinorhizobium/Ensifer group</taxon>
        <taxon>Sinorhizobium</taxon>
    </lineage>
</organism>
<dbReference type="STRING" id="1472378.AU381_20415"/>
<dbReference type="EMBL" id="LPUX01000064">
    <property type="protein sequence ID" value="OAP36833.1"/>
    <property type="molecule type" value="Genomic_DNA"/>
</dbReference>
<keyword evidence="3" id="KW-0998">Cell outer membrane</keyword>
<gene>
    <name evidence="7" type="ORF">AU381_20415</name>
</gene>
<dbReference type="InterPro" id="IPR006860">
    <property type="entry name" value="FecR"/>
</dbReference>
<dbReference type="GO" id="GO:0009279">
    <property type="term" value="C:cell outer membrane"/>
    <property type="evidence" value="ECO:0007669"/>
    <property type="project" value="UniProtKB-SubCell"/>
</dbReference>
<keyword evidence="2" id="KW-0472">Membrane</keyword>
<dbReference type="RefSeq" id="WP_064244056.1">
    <property type="nucleotide sequence ID" value="NZ_LPUX01000064.1"/>
</dbReference>
<dbReference type="SUPFAM" id="SSF56935">
    <property type="entry name" value="Porins"/>
    <property type="match status" value="1"/>
</dbReference>
<feature type="signal peptide" evidence="5">
    <location>
        <begin position="1"/>
        <end position="23"/>
    </location>
</feature>
<evidence type="ECO:0000256" key="3">
    <source>
        <dbReference type="ARBA" id="ARBA00023237"/>
    </source>
</evidence>
<evidence type="ECO:0000256" key="5">
    <source>
        <dbReference type="SAM" id="SignalP"/>
    </source>
</evidence>
<keyword evidence="8" id="KW-1185">Reference proteome</keyword>
<accession>A0A178XPV6</accession>
<dbReference type="PANTHER" id="PTHR38731">
    <property type="entry name" value="LIPL45-RELATED LIPOPROTEIN-RELATED"/>
    <property type="match status" value="1"/>
</dbReference>
<dbReference type="Pfam" id="PF04773">
    <property type="entry name" value="FecR"/>
    <property type="match status" value="1"/>
</dbReference>
<sequence length="1199" mass="130479">MRRRRTGALLTAMALFAPWPALAEPVPRHQPAAGSVIARKSGEEVRFVDVSNWRFVDLAQDLIPGDVLRTNATGSLAVLFRDHTQIRLGRNTALRVKQIGGGDTNLELESGSIWARAERGGEGLVIDTPAAAAAIRGTDWTMRVGGDGKTSLTVLEGVVELKNAYGSVTVKQGEGAVAAIGSAPTKIFIVAPTDREQMLIHLSLRDAFVWMPPTPLSVPEMRRQRARIEAKPEMSRSAEDWLTLAEIYSSLNGRHKAQAALSQATELGLTSVQTARADLIRALIAGSSKQYREAARLFEKAERGLDANRRTIAAYGGYFARGLADPTRVEEPPRNATGRYAGMAQAWTAGFREDIPAAIEVIKKAERRYPDDPSLPALRAQAALLIDDREEFRDGVDRALSIDPEDPTALEARARYRYHIENDLEGALADLQAGLKTAPGSSSILNSLGIVQSVRGDNRAAEAAFKEAIVLDPLDPVAHANLALQYLDEMRIAEAKREIDTVLSVDPSFDLALLARGRYYLQNGEVDKAVQDLLAASTANPTYSNAQLLLAAAHYEKDDRVPAAQALDNADRLDPNDPVVPMARTAVAIDAYDADAAIRNAQEAMRRTRARGGDTAALGANQEQGSTLNDAFRLQGLDAWGQYYGDAVFDPFSGASYVDQAVRGSVNPFFNDYDFDANAVINTANPTGYSALIQGLLIEPHMLASRERTVNLLQSPFFETELGGGIIANDDHTGWVGEAGVRGFTVSPFPISVFSTFQWEEPRDTIESGGARLERELRIIGGNGFITANPTPDDRFVAFANYSNIDDFQELLPSPPDIEIGDNSSAILSGVAWSHTFGYRNVGNAALFFNEFRTDDTDTRTVSGVGPSVDVETKQRAYIAALSHIYGEGDLTWHYGVEGGMTRSDSSTESTFILPPPLPSPTTIDFQSSTQAVVKAYVDGLYEITPDLKVEGALFARYIEDANDNNIRLEPKLGVAWAPAEGHWLRAAVQREGYNFDAATLAPVGIVGLQPNQYLIGTEGYADTLALRWDAEWNDWFFTAADFQHQEIHNGSIDFPFLTTGFDFDKGRVDRVALTANVAIGHGLGLSATVARIESENLSAGSSGDLPFLPKNSGQVALTWVNTANIKTTVAANYVGERTDSTATLDDFWTLDAALQWEPFDKRFEVELAGFNLLDEEFEVRDGIPGWGPTVKGTVKVRF</sequence>
<feature type="domain" description="FecR protein" evidence="6">
    <location>
        <begin position="66"/>
        <end position="160"/>
    </location>
</feature>
<dbReference type="OrthoDB" id="7810516at2"/>
<dbReference type="SUPFAM" id="SSF48452">
    <property type="entry name" value="TPR-like"/>
    <property type="match status" value="2"/>
</dbReference>
<dbReference type="Proteomes" id="UP000094025">
    <property type="component" value="Unassembled WGS sequence"/>
</dbReference>
<keyword evidence="5" id="KW-0732">Signal</keyword>
<dbReference type="Gene3D" id="2.60.120.1440">
    <property type="match status" value="1"/>
</dbReference>
<evidence type="ECO:0000256" key="1">
    <source>
        <dbReference type="ARBA" id="ARBA00004442"/>
    </source>
</evidence>
<comment type="caution">
    <text evidence="7">The sequence shown here is derived from an EMBL/GenBank/DDBJ whole genome shotgun (WGS) entry which is preliminary data.</text>
</comment>
<proteinExistence type="predicted"/>
<dbReference type="Gene3D" id="2.40.170.20">
    <property type="entry name" value="TonB-dependent receptor, beta-barrel domain"/>
    <property type="match status" value="1"/>
</dbReference>
<reference evidence="7 8" key="1">
    <citation type="journal article" date="2016" name="Int. J. Syst. Evol. Microbiol.">
        <title>Ensifer glycinis sp. nov., an novel rhizobial species associated with Glycine spp.</title>
        <authorList>
            <person name="Yan H."/>
            <person name="Yan J."/>
            <person name="Sui X.H."/>
            <person name="Wang E.T."/>
            <person name="Chen W.X."/>
            <person name="Zhang X.X."/>
            <person name="Chen W.F."/>
        </authorList>
    </citation>
    <scope>NUCLEOTIDE SEQUENCE [LARGE SCALE GENOMIC DNA]</scope>
    <source>
        <strain evidence="7 8">CCBAU 23380</strain>
    </source>
</reference>
<feature type="repeat" description="TPR" evidence="4">
    <location>
        <begin position="442"/>
        <end position="475"/>
    </location>
</feature>
<dbReference type="Gene3D" id="1.25.40.10">
    <property type="entry name" value="Tetratricopeptide repeat domain"/>
    <property type="match status" value="3"/>
</dbReference>
<evidence type="ECO:0000256" key="2">
    <source>
        <dbReference type="ARBA" id="ARBA00023136"/>
    </source>
</evidence>
<evidence type="ECO:0000313" key="8">
    <source>
        <dbReference type="Proteomes" id="UP000094025"/>
    </source>
</evidence>
<evidence type="ECO:0000259" key="6">
    <source>
        <dbReference type="Pfam" id="PF04773"/>
    </source>
</evidence>
<dbReference type="InterPro" id="IPR011990">
    <property type="entry name" value="TPR-like_helical_dom_sf"/>
</dbReference>
<dbReference type="InterPro" id="IPR019734">
    <property type="entry name" value="TPR_rpt"/>
</dbReference>
<dbReference type="InterPro" id="IPR036942">
    <property type="entry name" value="Beta-barrel_TonB_sf"/>
</dbReference>
<keyword evidence="4" id="KW-0802">TPR repeat</keyword>